<dbReference type="AlphaFoldDB" id="J3PKW1"/>
<reference evidence="1" key="3">
    <citation type="submission" date="2010-09" db="EMBL/GenBank/DDBJ databases">
        <title>Annotation of Gaeumannomyces graminis var. tritici R3-111a-1.</title>
        <authorList>
            <consortium name="The Broad Institute Genome Sequencing Platform"/>
            <person name="Ma L.-J."/>
            <person name="Dead R."/>
            <person name="Young S.K."/>
            <person name="Zeng Q."/>
            <person name="Gargeya S."/>
            <person name="Fitzgerald M."/>
            <person name="Haas B."/>
            <person name="Abouelleil A."/>
            <person name="Alvarado L."/>
            <person name="Arachchi H.M."/>
            <person name="Berlin A."/>
            <person name="Brown A."/>
            <person name="Chapman S.B."/>
            <person name="Chen Z."/>
            <person name="Dunbar C."/>
            <person name="Freedman E."/>
            <person name="Gearin G."/>
            <person name="Gellesch M."/>
            <person name="Goldberg J."/>
            <person name="Griggs A."/>
            <person name="Gujja S."/>
            <person name="Heiman D."/>
            <person name="Howarth C."/>
            <person name="Larson L."/>
            <person name="Lui A."/>
            <person name="MacDonald P.J.P."/>
            <person name="Mehta T."/>
            <person name="Montmayeur A."/>
            <person name="Murphy C."/>
            <person name="Neiman D."/>
            <person name="Pearson M."/>
            <person name="Priest M."/>
            <person name="Roberts A."/>
            <person name="Saif S."/>
            <person name="Shea T."/>
            <person name="Shenoy N."/>
            <person name="Sisk P."/>
            <person name="Stolte C."/>
            <person name="Sykes S."/>
            <person name="Yandava C."/>
            <person name="Wortman J."/>
            <person name="Nusbaum C."/>
            <person name="Birren B."/>
        </authorList>
    </citation>
    <scope>NUCLEOTIDE SEQUENCE</scope>
    <source>
        <strain evidence="1">R3-111a-1</strain>
    </source>
</reference>
<dbReference type="HOGENOM" id="CLU_1349003_0_0_1"/>
<evidence type="ECO:0000313" key="2">
    <source>
        <dbReference type="EnsemblFungi" id="EJT68240"/>
    </source>
</evidence>
<gene>
    <name evidence="2" type="primary">20354641</name>
    <name evidence="1" type="ORF">GGTG_14183</name>
</gene>
<protein>
    <recommendedName>
        <fullName evidence="4">MYND-type zinc finger protein samB</fullName>
    </recommendedName>
</protein>
<reference evidence="1" key="2">
    <citation type="submission" date="2010-07" db="EMBL/GenBank/DDBJ databases">
        <authorList>
            <consortium name="The Broad Institute Genome Sequencing Platform"/>
            <consortium name="Broad Institute Genome Sequencing Center for Infectious Disease"/>
            <person name="Ma L.-J."/>
            <person name="Dead R."/>
            <person name="Young S."/>
            <person name="Zeng Q."/>
            <person name="Koehrsen M."/>
            <person name="Alvarado L."/>
            <person name="Berlin A."/>
            <person name="Chapman S.B."/>
            <person name="Chen Z."/>
            <person name="Freedman E."/>
            <person name="Gellesch M."/>
            <person name="Goldberg J."/>
            <person name="Griggs A."/>
            <person name="Gujja S."/>
            <person name="Heilman E.R."/>
            <person name="Heiman D."/>
            <person name="Hepburn T."/>
            <person name="Howarth C."/>
            <person name="Jen D."/>
            <person name="Larson L."/>
            <person name="Mehta T."/>
            <person name="Neiman D."/>
            <person name="Pearson M."/>
            <person name="Roberts A."/>
            <person name="Saif S."/>
            <person name="Shea T."/>
            <person name="Shenoy N."/>
            <person name="Sisk P."/>
            <person name="Stolte C."/>
            <person name="Sykes S."/>
            <person name="Walk T."/>
            <person name="White J."/>
            <person name="Yandava C."/>
            <person name="Haas B."/>
            <person name="Nusbaum C."/>
            <person name="Birren B."/>
        </authorList>
    </citation>
    <scope>NUCLEOTIDE SEQUENCE</scope>
    <source>
        <strain evidence="1">R3-111a-1</strain>
    </source>
</reference>
<evidence type="ECO:0008006" key="4">
    <source>
        <dbReference type="Google" id="ProtNLM"/>
    </source>
</evidence>
<dbReference type="EnsemblFungi" id="EJT68240">
    <property type="protein sequence ID" value="EJT68240"/>
    <property type="gene ID" value="GGTG_14183"/>
</dbReference>
<accession>J3PKW1</accession>
<dbReference type="GeneID" id="20354641"/>
<evidence type="ECO:0000313" key="3">
    <source>
        <dbReference type="Proteomes" id="UP000006039"/>
    </source>
</evidence>
<dbReference type="Proteomes" id="UP000006039">
    <property type="component" value="Unassembled WGS sequence"/>
</dbReference>
<organism evidence="1">
    <name type="scientific">Gaeumannomyces tritici (strain R3-111a-1)</name>
    <name type="common">Wheat and barley take-all root rot fungus</name>
    <name type="synonym">Gaeumannomyces graminis var. tritici</name>
    <dbReference type="NCBI Taxonomy" id="644352"/>
    <lineage>
        <taxon>Eukaryota</taxon>
        <taxon>Fungi</taxon>
        <taxon>Dikarya</taxon>
        <taxon>Ascomycota</taxon>
        <taxon>Pezizomycotina</taxon>
        <taxon>Sordariomycetes</taxon>
        <taxon>Sordariomycetidae</taxon>
        <taxon>Magnaporthales</taxon>
        <taxon>Magnaporthaceae</taxon>
        <taxon>Gaeumannomyces</taxon>
    </lineage>
</organism>
<sequence>MAALLHVALLGRDRLQADRLGWLMGNLGLEAAPLDEPMETSLPEDHGLLHPPIETSDPLLHGSFSADMLGCMVCESLTTRPCSLCGRDYYCSERCQEKMGCYGWSVQQKPVGAGRPGRPGLLVSFRTPVADYGSDPQRAPVVPMHLAGSRAWSPVGGAYTGVGRAATRLPASWALSSLETLDAWNGLSGATQCSVGELQRTSI</sequence>
<reference evidence="3" key="1">
    <citation type="submission" date="2010-07" db="EMBL/GenBank/DDBJ databases">
        <title>The genome sequence of Gaeumannomyces graminis var. tritici strain R3-111a-1.</title>
        <authorList>
            <consortium name="The Broad Institute Genome Sequencing Platform"/>
            <person name="Ma L.-J."/>
            <person name="Dead R."/>
            <person name="Young S."/>
            <person name="Zeng Q."/>
            <person name="Koehrsen M."/>
            <person name="Alvarado L."/>
            <person name="Berlin A."/>
            <person name="Chapman S.B."/>
            <person name="Chen Z."/>
            <person name="Freedman E."/>
            <person name="Gellesch M."/>
            <person name="Goldberg J."/>
            <person name="Griggs A."/>
            <person name="Gujja S."/>
            <person name="Heilman E.R."/>
            <person name="Heiman D."/>
            <person name="Hepburn T."/>
            <person name="Howarth C."/>
            <person name="Jen D."/>
            <person name="Larson L."/>
            <person name="Mehta T."/>
            <person name="Neiman D."/>
            <person name="Pearson M."/>
            <person name="Roberts A."/>
            <person name="Saif S."/>
            <person name="Shea T."/>
            <person name="Shenoy N."/>
            <person name="Sisk P."/>
            <person name="Stolte C."/>
            <person name="Sykes S."/>
            <person name="Walk T."/>
            <person name="White J."/>
            <person name="Yandava C."/>
            <person name="Haas B."/>
            <person name="Nusbaum C."/>
            <person name="Birren B."/>
        </authorList>
    </citation>
    <scope>NUCLEOTIDE SEQUENCE [LARGE SCALE GENOMIC DNA]</scope>
    <source>
        <strain evidence="3">R3-111a-1</strain>
    </source>
</reference>
<reference evidence="2" key="5">
    <citation type="submission" date="2018-04" db="UniProtKB">
        <authorList>
            <consortium name="EnsemblFungi"/>
        </authorList>
    </citation>
    <scope>IDENTIFICATION</scope>
    <source>
        <strain evidence="2">R3-111a-1</strain>
    </source>
</reference>
<dbReference type="VEuPathDB" id="FungiDB:GGTG_14183"/>
<evidence type="ECO:0000313" key="1">
    <source>
        <dbReference type="EMBL" id="EJT68240.1"/>
    </source>
</evidence>
<keyword evidence="3" id="KW-1185">Reference proteome</keyword>
<name>J3PKW1_GAET3</name>
<proteinExistence type="predicted"/>
<reference evidence="2" key="4">
    <citation type="journal article" date="2015" name="G3 (Bethesda)">
        <title>Genome sequences of three phytopathogenic species of the Magnaporthaceae family of fungi.</title>
        <authorList>
            <person name="Okagaki L.H."/>
            <person name="Nunes C.C."/>
            <person name="Sailsbery J."/>
            <person name="Clay B."/>
            <person name="Brown D."/>
            <person name="John T."/>
            <person name="Oh Y."/>
            <person name="Young N."/>
            <person name="Fitzgerald M."/>
            <person name="Haas B.J."/>
            <person name="Zeng Q."/>
            <person name="Young S."/>
            <person name="Adiconis X."/>
            <person name="Fan L."/>
            <person name="Levin J.Z."/>
            <person name="Mitchell T.K."/>
            <person name="Okubara P.A."/>
            <person name="Farman M.L."/>
            <person name="Kohn L.M."/>
            <person name="Birren B."/>
            <person name="Ma L.-J."/>
            <person name="Dean R.A."/>
        </authorList>
    </citation>
    <scope>NUCLEOTIDE SEQUENCE</scope>
    <source>
        <strain evidence="2">R3-111a-1</strain>
    </source>
</reference>
<dbReference type="OrthoDB" id="4851849at2759"/>
<dbReference type="RefSeq" id="XP_009230374.1">
    <property type="nucleotide sequence ID" value="XM_009232110.1"/>
</dbReference>
<dbReference type="EMBL" id="GL385560">
    <property type="protein sequence ID" value="EJT68240.1"/>
    <property type="molecule type" value="Genomic_DNA"/>
</dbReference>